<name>A0ABZ0QKF2_9VIBR</name>
<gene>
    <name evidence="1" type="ORF">R8Z52_23845</name>
</gene>
<evidence type="ECO:0000313" key="1">
    <source>
        <dbReference type="EMBL" id="WPC75950.1"/>
    </source>
</evidence>
<dbReference type="EMBL" id="CP138204">
    <property type="protein sequence ID" value="WPC75950.1"/>
    <property type="molecule type" value="Genomic_DNA"/>
</dbReference>
<evidence type="ECO:0000313" key="2">
    <source>
        <dbReference type="Proteomes" id="UP001304071"/>
    </source>
</evidence>
<organism evidence="1 2">
    <name type="scientific">Vibrio porteresiae DSM 19223</name>
    <dbReference type="NCBI Taxonomy" id="1123496"/>
    <lineage>
        <taxon>Bacteria</taxon>
        <taxon>Pseudomonadati</taxon>
        <taxon>Pseudomonadota</taxon>
        <taxon>Gammaproteobacteria</taxon>
        <taxon>Vibrionales</taxon>
        <taxon>Vibrionaceae</taxon>
        <taxon>Vibrio</taxon>
    </lineage>
</organism>
<sequence>MNNRKDIRDLINTVNDHYYACSKLIKKTAYDTIYRSVSRFITLERSLLDELIPFDDEKVTLPFAVQNLGNTPTFRSYREMLQANRELIKYLTHMTSVIENVDVSSLISYWTAAMQIECDDIAARIESEQTIQNH</sequence>
<dbReference type="Proteomes" id="UP001304071">
    <property type="component" value="Chromosome 2"/>
</dbReference>
<protein>
    <recommendedName>
        <fullName evidence="3">DUF2383 domain-containing protein</fullName>
    </recommendedName>
</protein>
<proteinExistence type="predicted"/>
<keyword evidence="2" id="KW-1185">Reference proteome</keyword>
<evidence type="ECO:0008006" key="3">
    <source>
        <dbReference type="Google" id="ProtNLM"/>
    </source>
</evidence>
<reference evidence="1 2" key="1">
    <citation type="submission" date="2023-11" db="EMBL/GenBank/DDBJ databases">
        <title>Plant-associative lifestyle of Vibrio porteresiae and its evolutionary dynamics.</title>
        <authorList>
            <person name="Rameshkumar N."/>
            <person name="Kirti K."/>
        </authorList>
    </citation>
    <scope>NUCLEOTIDE SEQUENCE [LARGE SCALE GENOMIC DNA]</scope>
    <source>
        <strain evidence="1 2">MSSRF30</strain>
    </source>
</reference>
<dbReference type="RefSeq" id="WP_261897918.1">
    <property type="nucleotide sequence ID" value="NZ_AP024896.1"/>
</dbReference>
<accession>A0ABZ0QKF2</accession>